<sequence>MEETEQPYTRDELVDTITSFYKFLTTFHIPESALKYPSEGGWPNITTDSTAGFGKSPLVVDLLRHLPYIEEDGRLDLHNIHYKCNVLDYSTRTPQDFASDDIKIGEMQMSWDAPVSENVVVVAEGYESGGRNILLDLENGEITVEEIRCGRECQADVKEYFEDLRLKYKRLEIVPVPGHEPFERVRGRDREDEKLKNPLEMDRSGEYDWILDEHDAKWISRIYRDYGWPGPQYRKAEALAAAGEFTRIRAQHDGDSGDDE</sequence>
<dbReference type="Proteomes" id="UP001437256">
    <property type="component" value="Unassembled WGS sequence"/>
</dbReference>
<gene>
    <name evidence="1" type="ORF">AAF712_006513</name>
</gene>
<reference evidence="1 2" key="1">
    <citation type="submission" date="2024-05" db="EMBL/GenBank/DDBJ databases">
        <title>A draft genome resource for the thread blight pathogen Marasmius tenuissimus strain MS-2.</title>
        <authorList>
            <person name="Yulfo-Soto G.E."/>
            <person name="Baruah I.K."/>
            <person name="Amoako-Attah I."/>
            <person name="Bukari Y."/>
            <person name="Meinhardt L.W."/>
            <person name="Bailey B.A."/>
            <person name="Cohen S.P."/>
        </authorList>
    </citation>
    <scope>NUCLEOTIDE SEQUENCE [LARGE SCALE GENOMIC DNA]</scope>
    <source>
        <strain evidence="1 2">MS-2</strain>
    </source>
</reference>
<keyword evidence="2" id="KW-1185">Reference proteome</keyword>
<evidence type="ECO:0000313" key="2">
    <source>
        <dbReference type="Proteomes" id="UP001437256"/>
    </source>
</evidence>
<protein>
    <submittedName>
        <fullName evidence="1">Uncharacterized protein</fullName>
    </submittedName>
</protein>
<accession>A0ABR2ZYX2</accession>
<proteinExistence type="predicted"/>
<dbReference type="EMBL" id="JBBXMP010000035">
    <property type="protein sequence ID" value="KAL0066470.1"/>
    <property type="molecule type" value="Genomic_DNA"/>
</dbReference>
<evidence type="ECO:0000313" key="1">
    <source>
        <dbReference type="EMBL" id="KAL0066470.1"/>
    </source>
</evidence>
<name>A0ABR2ZYX2_9AGAR</name>
<comment type="caution">
    <text evidence="1">The sequence shown here is derived from an EMBL/GenBank/DDBJ whole genome shotgun (WGS) entry which is preliminary data.</text>
</comment>
<organism evidence="1 2">
    <name type="scientific">Marasmius tenuissimus</name>
    <dbReference type="NCBI Taxonomy" id="585030"/>
    <lineage>
        <taxon>Eukaryota</taxon>
        <taxon>Fungi</taxon>
        <taxon>Dikarya</taxon>
        <taxon>Basidiomycota</taxon>
        <taxon>Agaricomycotina</taxon>
        <taxon>Agaricomycetes</taxon>
        <taxon>Agaricomycetidae</taxon>
        <taxon>Agaricales</taxon>
        <taxon>Marasmiineae</taxon>
        <taxon>Marasmiaceae</taxon>
        <taxon>Marasmius</taxon>
    </lineage>
</organism>